<protein>
    <submittedName>
        <fullName evidence="2">ABC transporter substrate-binding protein</fullName>
    </submittedName>
</protein>
<organism evidence="2 3">
    <name type="scientific">Myceligenerans pegani</name>
    <dbReference type="NCBI Taxonomy" id="2776917"/>
    <lineage>
        <taxon>Bacteria</taxon>
        <taxon>Bacillati</taxon>
        <taxon>Actinomycetota</taxon>
        <taxon>Actinomycetes</taxon>
        <taxon>Micrococcales</taxon>
        <taxon>Promicromonosporaceae</taxon>
        <taxon>Myceligenerans</taxon>
    </lineage>
</organism>
<dbReference type="PROSITE" id="PS51257">
    <property type="entry name" value="PROKAR_LIPOPROTEIN"/>
    <property type="match status" value="1"/>
</dbReference>
<accession>A0ABR9N4F3</accession>
<dbReference type="CDD" id="cd00995">
    <property type="entry name" value="PBP2_NikA_DppA_OppA_like"/>
    <property type="match status" value="1"/>
</dbReference>
<dbReference type="InterPro" id="IPR000914">
    <property type="entry name" value="SBP_5_dom"/>
</dbReference>
<proteinExistence type="predicted"/>
<evidence type="ECO:0000259" key="1">
    <source>
        <dbReference type="Pfam" id="PF00496"/>
    </source>
</evidence>
<comment type="caution">
    <text evidence="2">The sequence shown here is derived from an EMBL/GenBank/DDBJ whole genome shotgun (WGS) entry which is preliminary data.</text>
</comment>
<feature type="domain" description="Solute-binding protein family 5" evidence="1">
    <location>
        <begin position="105"/>
        <end position="468"/>
    </location>
</feature>
<evidence type="ECO:0000313" key="3">
    <source>
        <dbReference type="Proteomes" id="UP000625527"/>
    </source>
</evidence>
<gene>
    <name evidence="2" type="ORF">IHE71_22925</name>
</gene>
<dbReference type="Gene3D" id="3.10.105.10">
    <property type="entry name" value="Dipeptide-binding Protein, Domain 3"/>
    <property type="match status" value="1"/>
</dbReference>
<keyword evidence="3" id="KW-1185">Reference proteome</keyword>
<dbReference type="PANTHER" id="PTHR30290">
    <property type="entry name" value="PERIPLASMIC BINDING COMPONENT OF ABC TRANSPORTER"/>
    <property type="match status" value="1"/>
</dbReference>
<name>A0ABR9N4F3_9MICO</name>
<dbReference type="EMBL" id="JADAQT010000109">
    <property type="protein sequence ID" value="MBE1878552.1"/>
    <property type="molecule type" value="Genomic_DNA"/>
</dbReference>
<dbReference type="InterPro" id="IPR039424">
    <property type="entry name" value="SBP_5"/>
</dbReference>
<dbReference type="SUPFAM" id="SSF53850">
    <property type="entry name" value="Periplasmic binding protein-like II"/>
    <property type="match status" value="1"/>
</dbReference>
<dbReference type="Pfam" id="PF00496">
    <property type="entry name" value="SBP_bac_5"/>
    <property type="match status" value="1"/>
</dbReference>
<dbReference type="RefSeq" id="WP_192865104.1">
    <property type="nucleotide sequence ID" value="NZ_JADAQT010000109.1"/>
</dbReference>
<dbReference type="Proteomes" id="UP000625527">
    <property type="component" value="Unassembled WGS sequence"/>
</dbReference>
<evidence type="ECO:0000313" key="2">
    <source>
        <dbReference type="EMBL" id="MBE1878552.1"/>
    </source>
</evidence>
<dbReference type="PIRSF" id="PIRSF002741">
    <property type="entry name" value="MppA"/>
    <property type="match status" value="1"/>
</dbReference>
<sequence>MPGQSPRSRPAAAGVASTVAGVVAVLVTACGPAAPSSDGATSPRADVAFGATTPEAAGQLEEAIWLTTKEPTSLDLDSDGANSHSARIMSNVCERLLQVQPDLSPQPHLAESYEWATPTTLVFQLRQDVVFHSGNPMTADDVVWSLRRHAADGASESDEYVNVETITKTGPYEVTIGLTQPDAVFVQALAGDAGIVLDRTVVEEQGDDYGTPSGTDACSGPFRLDSWRSGQEIVITKADDYWNPERAAKTGQVTFRWMSDDALVNSLTTGEATGSYLENISLAATLAEEGLTVSQGPDTRVWSLMVTERGGLEDVRLRRALSLAIDREGINTAGFSGLGQPWKEPVGSGAWSYETDAFEDAYDQIEDAPASPSDEDIAEATRLVEEAAPTQPVVVASDGTPIRNAIANAVVAAGQQIGLPTEIEQVSVAEYSEYYANPEARASVDMFADDYFVSKFDPVGFYKNGASDSSVQWLLADDDYDALVSQGRATLDDAERADVAIEMAARWAEAKPWISLVASPSTVAMSPEVTGVPSSGSYFYYPWAADLGSVEG</sequence>
<dbReference type="Gene3D" id="3.40.190.10">
    <property type="entry name" value="Periplasmic binding protein-like II"/>
    <property type="match status" value="1"/>
</dbReference>
<reference evidence="2 3" key="1">
    <citation type="submission" date="2020-10" db="EMBL/GenBank/DDBJ databases">
        <title>Myceligenerans pegani sp. nov., an endophytic actinomycete isolated from Peganum harmala L. in Xinjiang, China.</title>
        <authorList>
            <person name="Xin L."/>
        </authorList>
    </citation>
    <scope>NUCLEOTIDE SEQUENCE [LARGE SCALE GENOMIC DNA]</scope>
    <source>
        <strain evidence="2 3">TRM65318</strain>
    </source>
</reference>
<dbReference type="Gene3D" id="3.90.76.10">
    <property type="entry name" value="Dipeptide-binding Protein, Domain 1"/>
    <property type="match status" value="1"/>
</dbReference>
<dbReference type="InterPro" id="IPR030678">
    <property type="entry name" value="Peptide/Ni-bd"/>
</dbReference>